<protein>
    <submittedName>
        <fullName evidence="2">Uncharacterized protein</fullName>
    </submittedName>
</protein>
<accession>A0A0A9FLP4</accession>
<dbReference type="EMBL" id="GBRH01188698">
    <property type="protein sequence ID" value="JAE09198.1"/>
    <property type="molecule type" value="Transcribed_RNA"/>
</dbReference>
<evidence type="ECO:0000313" key="2">
    <source>
        <dbReference type="EMBL" id="JAE09198.1"/>
    </source>
</evidence>
<name>A0A0A9FLP4_ARUDO</name>
<dbReference type="AlphaFoldDB" id="A0A0A9FLP4"/>
<reference evidence="2" key="1">
    <citation type="submission" date="2014-09" db="EMBL/GenBank/DDBJ databases">
        <authorList>
            <person name="Magalhaes I.L.F."/>
            <person name="Oliveira U."/>
            <person name="Santos F.R."/>
            <person name="Vidigal T.H.D.A."/>
            <person name="Brescovit A.D."/>
            <person name="Santos A.J."/>
        </authorList>
    </citation>
    <scope>NUCLEOTIDE SEQUENCE</scope>
    <source>
        <tissue evidence="2">Shoot tissue taken approximately 20 cm above the soil surface</tissue>
    </source>
</reference>
<organism evidence="2">
    <name type="scientific">Arundo donax</name>
    <name type="common">Giant reed</name>
    <name type="synonym">Donax arundinaceus</name>
    <dbReference type="NCBI Taxonomy" id="35708"/>
    <lineage>
        <taxon>Eukaryota</taxon>
        <taxon>Viridiplantae</taxon>
        <taxon>Streptophyta</taxon>
        <taxon>Embryophyta</taxon>
        <taxon>Tracheophyta</taxon>
        <taxon>Spermatophyta</taxon>
        <taxon>Magnoliopsida</taxon>
        <taxon>Liliopsida</taxon>
        <taxon>Poales</taxon>
        <taxon>Poaceae</taxon>
        <taxon>PACMAD clade</taxon>
        <taxon>Arundinoideae</taxon>
        <taxon>Arundineae</taxon>
        <taxon>Arundo</taxon>
    </lineage>
</organism>
<keyword evidence="1" id="KW-0812">Transmembrane</keyword>
<proteinExistence type="predicted"/>
<evidence type="ECO:0000256" key="1">
    <source>
        <dbReference type="SAM" id="Phobius"/>
    </source>
</evidence>
<sequence>MICRCRLLLHHKLPRYIMSCRLCYCDLLFKLWRAWLNLQFASYLSVASLSSFFHSFYLFFPNVYFFFASE</sequence>
<keyword evidence="1" id="KW-0472">Membrane</keyword>
<feature type="transmembrane region" description="Helical" evidence="1">
    <location>
        <begin position="40"/>
        <end position="60"/>
    </location>
</feature>
<reference evidence="2" key="2">
    <citation type="journal article" date="2015" name="Data Brief">
        <title>Shoot transcriptome of the giant reed, Arundo donax.</title>
        <authorList>
            <person name="Barrero R.A."/>
            <person name="Guerrero F.D."/>
            <person name="Moolhuijzen P."/>
            <person name="Goolsby J.A."/>
            <person name="Tidwell J."/>
            <person name="Bellgard S.E."/>
            <person name="Bellgard M.I."/>
        </authorList>
    </citation>
    <scope>NUCLEOTIDE SEQUENCE</scope>
    <source>
        <tissue evidence="2">Shoot tissue taken approximately 20 cm above the soil surface</tissue>
    </source>
</reference>
<keyword evidence="1" id="KW-1133">Transmembrane helix</keyword>